<organism evidence="2">
    <name type="scientific">Schistosoma japonicum</name>
    <name type="common">Blood fluke</name>
    <dbReference type="NCBI Taxonomy" id="6182"/>
    <lineage>
        <taxon>Eukaryota</taxon>
        <taxon>Metazoa</taxon>
        <taxon>Spiralia</taxon>
        <taxon>Lophotrochozoa</taxon>
        <taxon>Platyhelminthes</taxon>
        <taxon>Trematoda</taxon>
        <taxon>Digenea</taxon>
        <taxon>Strigeidida</taxon>
        <taxon>Schistosomatoidea</taxon>
        <taxon>Schistosomatidae</taxon>
        <taxon>Schistosoma</taxon>
    </lineage>
</organism>
<feature type="signal peptide" evidence="1">
    <location>
        <begin position="1"/>
        <end position="26"/>
    </location>
</feature>
<reference evidence="2" key="1">
    <citation type="journal article" date="2009" name="Nature">
        <title>The Schistosoma japonicum genome reveals features of host-parasite interplay.</title>
        <authorList>
            <person name="Liu F."/>
            <person name="Zhou Y."/>
            <person name="Wang Z.Q."/>
            <person name="Lu G."/>
            <person name="Zheng H."/>
            <person name="Brindley P.J."/>
            <person name="McManus D.P."/>
            <person name="Blair D."/>
            <person name="Zhang Q.H."/>
            <person name="Zhong Y."/>
            <person name="Wang S."/>
            <person name="Han Z.G."/>
            <person name="Chen Z."/>
        </authorList>
    </citation>
    <scope>NUCLEOTIDE SEQUENCE</scope>
    <source>
        <strain evidence="2">Anhui</strain>
    </source>
</reference>
<accession>C7TZ90</accession>
<feature type="chain" id="PRO_5002985228" evidence="1">
    <location>
        <begin position="27"/>
        <end position="190"/>
    </location>
</feature>
<sequence length="190" mass="22394">MSSTSSSSSLLYINVLLLVLIHSSIQQGILSDAILNARRRLLEAQDLKSEYRQNSTTSENNLNQFINILIDEHPSKKENLKEFKDCQTKIHSVEHNYRVVGDLQEFVQIMESDYRALENEEVTEICRVPRNIDFNVLGQFNELLFEYLRMNYKFYFYKFKESYFSLLTENLKNLLANNTRNSNDDNVHHQ</sequence>
<evidence type="ECO:0000256" key="1">
    <source>
        <dbReference type="SAM" id="SignalP"/>
    </source>
</evidence>
<dbReference type="AlphaFoldDB" id="C7TZ90"/>
<keyword evidence="1" id="KW-0732">Signal</keyword>
<protein>
    <submittedName>
        <fullName evidence="2">Uncharacterized protein</fullName>
    </submittedName>
</protein>
<reference evidence="2" key="2">
    <citation type="submission" date="2009-03" db="EMBL/GenBank/DDBJ databases">
        <authorList>
            <person name="Gang L."/>
        </authorList>
    </citation>
    <scope>NUCLEOTIDE SEQUENCE</scope>
    <source>
        <strain evidence="2">Anhui</strain>
    </source>
</reference>
<dbReference type="InterPro" id="IPR021442">
    <property type="entry name" value="DUF3091"/>
</dbReference>
<proteinExistence type="evidence at transcript level"/>
<name>C7TZ90_SCHJA</name>
<evidence type="ECO:0000313" key="2">
    <source>
        <dbReference type="EMBL" id="CAX82916.1"/>
    </source>
</evidence>
<dbReference type="Pfam" id="PF11291">
    <property type="entry name" value="DUF3091"/>
    <property type="match status" value="1"/>
</dbReference>
<dbReference type="EMBL" id="FN327192">
    <property type="protein sequence ID" value="CAX82916.1"/>
    <property type="molecule type" value="mRNA"/>
</dbReference>